<evidence type="ECO:0000313" key="6">
    <source>
        <dbReference type="Proteomes" id="UP000649617"/>
    </source>
</evidence>
<evidence type="ECO:0000256" key="2">
    <source>
        <dbReference type="SAM" id="MobiDB-lite"/>
    </source>
</evidence>
<feature type="region of interest" description="Disordered" evidence="2">
    <location>
        <begin position="61"/>
        <end position="183"/>
    </location>
</feature>
<dbReference type="PANTHER" id="PTHR24023:SF1082">
    <property type="entry name" value="COLLAGEN TRIPLE HELIX REPEAT"/>
    <property type="match status" value="1"/>
</dbReference>
<dbReference type="GO" id="GO:0005615">
    <property type="term" value="C:extracellular space"/>
    <property type="evidence" value="ECO:0007669"/>
    <property type="project" value="TreeGrafter"/>
</dbReference>
<dbReference type="Gene3D" id="2.60.120.620">
    <property type="entry name" value="q2cbj1_9rhob like domain"/>
    <property type="match status" value="1"/>
</dbReference>
<accession>A0A812JMA7</accession>
<name>A0A812JMA7_SYMPI</name>
<reference evidence="5" key="1">
    <citation type="submission" date="2021-02" db="EMBL/GenBank/DDBJ databases">
        <authorList>
            <person name="Dougan E. K."/>
            <person name="Rhodes N."/>
            <person name="Thang M."/>
            <person name="Chan C."/>
        </authorList>
    </citation>
    <scope>NUCLEOTIDE SEQUENCE</scope>
</reference>
<feature type="chain" id="PRO_5032933760" evidence="3">
    <location>
        <begin position="26"/>
        <end position="553"/>
    </location>
</feature>
<dbReference type="PANTHER" id="PTHR24023">
    <property type="entry name" value="COLLAGEN ALPHA"/>
    <property type="match status" value="1"/>
</dbReference>
<keyword evidence="1" id="KW-0175">Coiled coil</keyword>
<evidence type="ECO:0000256" key="3">
    <source>
        <dbReference type="SAM" id="SignalP"/>
    </source>
</evidence>
<sequence length="553" mass="59265">MSISCAIHFVPVAIAVMVLAPAAQAAVVAANEKAGVTVTAEGVSQDEAALHTMRRGDVAGASLSSISSESGDRQAWSRAVSGGPPGEPTLLTGMHDWLGPRLNLPADLRLYKGPPGPQGPTGPQGYTGPPGPQGPKGPPGSVHPGPPGPAGDPGPHGPQGERGPKGPPGPRGPAGPAYDGEKKGDEMIDMAKDLLRKVDTLNQQSDEAAAMLVEEMKELERQLGLEEKENFITEDELRQIGELASDMTKQLNSYAGHLEHARHGLAMKAHSQQAAMQELEQTRVRQEAFMLHNMGQGFDPTPYMAQAQAQQNAWAPGGSMGGAAYHAQSHRSEAQDKGVLRDTGFLPNFTNRGAKYDAGGRITLHNDALRWVVKPAEASERFPAGSQVYRKVALIYYLTKDWSADFGGCLVDNMEDGPKAIVPEFNSLVAFLVPREHWVSEMKEGSPLRYTLFGWLHDFEPYPAGALKPLGSGNPIPGASSSGKAARWIEGSSEAQAALDAVDDAKRQCEHGFRMRFGIAKEDLRLGEATSTAQRLLFQMRQRAIHNPRLLTS</sequence>
<protein>
    <submittedName>
        <fullName evidence="5">Col6a4 protein</fullName>
    </submittedName>
</protein>
<feature type="signal peptide" evidence="3">
    <location>
        <begin position="1"/>
        <end position="25"/>
    </location>
</feature>
<organism evidence="5 6">
    <name type="scientific">Symbiodinium pilosum</name>
    <name type="common">Dinoflagellate</name>
    <dbReference type="NCBI Taxonomy" id="2952"/>
    <lineage>
        <taxon>Eukaryota</taxon>
        <taxon>Sar</taxon>
        <taxon>Alveolata</taxon>
        <taxon>Dinophyceae</taxon>
        <taxon>Suessiales</taxon>
        <taxon>Symbiodiniaceae</taxon>
        <taxon>Symbiodinium</taxon>
    </lineage>
</organism>
<keyword evidence="3" id="KW-0732">Signal</keyword>
<feature type="domain" description="Prolyl 4-hydroxylase alpha subunit Fe(2+) 2OG dioxygenase" evidence="4">
    <location>
        <begin position="354"/>
        <end position="457"/>
    </location>
</feature>
<dbReference type="Pfam" id="PF13640">
    <property type="entry name" value="2OG-FeII_Oxy_3"/>
    <property type="match status" value="1"/>
</dbReference>
<evidence type="ECO:0000313" key="5">
    <source>
        <dbReference type="EMBL" id="CAE7206413.1"/>
    </source>
</evidence>
<dbReference type="InterPro" id="IPR050149">
    <property type="entry name" value="Collagen_superfamily"/>
</dbReference>
<evidence type="ECO:0000256" key="1">
    <source>
        <dbReference type="SAM" id="Coils"/>
    </source>
</evidence>
<dbReference type="OrthoDB" id="430522at2759"/>
<dbReference type="EMBL" id="CAJNIZ010002113">
    <property type="protein sequence ID" value="CAE7206413.1"/>
    <property type="molecule type" value="Genomic_DNA"/>
</dbReference>
<proteinExistence type="predicted"/>
<dbReference type="InterPro" id="IPR044862">
    <property type="entry name" value="Pro_4_hyd_alph_FE2OG_OXY"/>
</dbReference>
<dbReference type="GO" id="GO:0031012">
    <property type="term" value="C:extracellular matrix"/>
    <property type="evidence" value="ECO:0007669"/>
    <property type="project" value="TreeGrafter"/>
</dbReference>
<keyword evidence="6" id="KW-1185">Reference proteome</keyword>
<gene>
    <name evidence="5" type="primary">Col6a4</name>
    <name evidence="5" type="ORF">SPIL2461_LOCUS1992</name>
</gene>
<evidence type="ECO:0000259" key="4">
    <source>
        <dbReference type="Pfam" id="PF13640"/>
    </source>
</evidence>
<dbReference type="AlphaFoldDB" id="A0A812JMA7"/>
<comment type="caution">
    <text evidence="5">The sequence shown here is derived from an EMBL/GenBank/DDBJ whole genome shotgun (WGS) entry which is preliminary data.</text>
</comment>
<feature type="coiled-coil region" evidence="1">
    <location>
        <begin position="191"/>
        <end position="236"/>
    </location>
</feature>
<dbReference type="Proteomes" id="UP000649617">
    <property type="component" value="Unassembled WGS sequence"/>
</dbReference>
<feature type="compositionally biased region" description="Pro residues" evidence="2">
    <location>
        <begin position="129"/>
        <end position="138"/>
    </location>
</feature>
<feature type="compositionally biased region" description="Pro residues" evidence="2">
    <location>
        <begin position="144"/>
        <end position="156"/>
    </location>
</feature>